<name>A0A5S9F5R6_UABAM</name>
<dbReference type="PANTHER" id="PTHR34300:SF2">
    <property type="entry name" value="QUEUOSINE PRECURSOR TRANSPORTER-RELATED"/>
    <property type="match status" value="1"/>
</dbReference>
<keyword evidence="1" id="KW-0813">Transport</keyword>
<feature type="transmembrane region" description="Helical" evidence="1">
    <location>
        <begin position="76"/>
        <end position="97"/>
    </location>
</feature>
<dbReference type="InterPro" id="IPR003744">
    <property type="entry name" value="YhhQ"/>
</dbReference>
<dbReference type="PANTHER" id="PTHR34300">
    <property type="entry name" value="QUEUOSINE PRECURSOR TRANSPORTER-RELATED"/>
    <property type="match status" value="1"/>
</dbReference>
<feature type="transmembrane region" description="Helical" evidence="1">
    <location>
        <begin position="46"/>
        <end position="64"/>
    </location>
</feature>
<dbReference type="KEGG" id="uam:UABAM_05530"/>
<protein>
    <recommendedName>
        <fullName evidence="1">Probable queuosine precursor transporter</fullName>
        <shortName evidence="1">Q precursor transporter</shortName>
    </recommendedName>
</protein>
<evidence type="ECO:0000313" key="3">
    <source>
        <dbReference type="Proteomes" id="UP000326354"/>
    </source>
</evidence>
<dbReference type="EMBL" id="AP019860">
    <property type="protein sequence ID" value="BBM87127.1"/>
    <property type="molecule type" value="Genomic_DNA"/>
</dbReference>
<comment type="similarity">
    <text evidence="1">Belongs to the vitamin uptake transporter (VUT/ECF) (TC 2.A.88) family. Q precursor transporter subfamily.</text>
</comment>
<dbReference type="Proteomes" id="UP000326354">
    <property type="component" value="Chromosome"/>
</dbReference>
<dbReference type="HAMAP" id="MF_02088">
    <property type="entry name" value="Q_prec_transport"/>
    <property type="match status" value="1"/>
</dbReference>
<keyword evidence="1" id="KW-1003">Cell membrane</keyword>
<evidence type="ECO:0000313" key="2">
    <source>
        <dbReference type="EMBL" id="BBM87127.1"/>
    </source>
</evidence>
<dbReference type="AlphaFoldDB" id="A0A5S9F5R6"/>
<dbReference type="NCBIfam" id="TIGR00697">
    <property type="entry name" value="queuosine precursor transporter"/>
    <property type="match status" value="1"/>
</dbReference>
<dbReference type="GO" id="GO:0022857">
    <property type="term" value="F:transmembrane transporter activity"/>
    <property type="evidence" value="ECO:0007669"/>
    <property type="project" value="UniProtKB-UniRule"/>
</dbReference>
<keyword evidence="1" id="KW-0812">Transmembrane</keyword>
<reference evidence="2 3" key="1">
    <citation type="submission" date="2019-08" db="EMBL/GenBank/DDBJ databases">
        <title>Complete genome sequence of Candidatus Uab amorphum.</title>
        <authorList>
            <person name="Shiratori T."/>
            <person name="Suzuki S."/>
            <person name="Kakizawa Y."/>
            <person name="Ishida K."/>
        </authorList>
    </citation>
    <scope>NUCLEOTIDE SEQUENCE [LARGE SCALE GENOMIC DNA]</scope>
    <source>
        <strain evidence="2 3">SRT547</strain>
    </source>
</reference>
<accession>A0A5S9F5R6</accession>
<dbReference type="Pfam" id="PF02592">
    <property type="entry name" value="Vut_1"/>
    <property type="match status" value="1"/>
</dbReference>
<gene>
    <name evidence="2" type="ORF">UABAM_05530</name>
</gene>
<keyword evidence="1" id="KW-0472">Membrane</keyword>
<keyword evidence="1" id="KW-1133">Transmembrane helix</keyword>
<feature type="transmembrane region" description="Helical" evidence="1">
    <location>
        <begin position="20"/>
        <end position="40"/>
    </location>
</feature>
<organism evidence="2 3">
    <name type="scientific">Uabimicrobium amorphum</name>
    <dbReference type="NCBI Taxonomy" id="2596890"/>
    <lineage>
        <taxon>Bacteria</taxon>
        <taxon>Pseudomonadati</taxon>
        <taxon>Planctomycetota</taxon>
        <taxon>Candidatus Uabimicrobiia</taxon>
        <taxon>Candidatus Uabimicrobiales</taxon>
        <taxon>Candidatus Uabimicrobiaceae</taxon>
        <taxon>Candidatus Uabimicrobium</taxon>
    </lineage>
</organism>
<proteinExistence type="inferred from homology"/>
<evidence type="ECO:0000256" key="1">
    <source>
        <dbReference type="HAMAP-Rule" id="MF_02088"/>
    </source>
</evidence>
<dbReference type="RefSeq" id="WP_151971155.1">
    <property type="nucleotide sequence ID" value="NZ_AP019860.1"/>
</dbReference>
<feature type="transmembrane region" description="Helical" evidence="1">
    <location>
        <begin position="150"/>
        <end position="176"/>
    </location>
</feature>
<comment type="subcellular location">
    <subcellularLocation>
        <location evidence="1">Cell membrane</location>
        <topology evidence="1">Multi-pass membrane protein</topology>
    </subcellularLocation>
</comment>
<comment type="function">
    <text evidence="1">Involved in the import of queuosine (Q) precursors, required for Q precursor salvage.</text>
</comment>
<dbReference type="GO" id="GO:0005886">
    <property type="term" value="C:plasma membrane"/>
    <property type="evidence" value="ECO:0007669"/>
    <property type="project" value="UniProtKB-SubCell"/>
</dbReference>
<feature type="transmembrane region" description="Helical" evidence="1">
    <location>
        <begin position="109"/>
        <end position="129"/>
    </location>
</feature>
<keyword evidence="3" id="KW-1185">Reference proteome</keyword>
<sequence>MNEVKKITSEDEWHPKHLDIVGIAFIVTLLVSNIAAVKLFSLGSAIFSAGILIFPISYVIGDVLTEVYGYKRTRRLIWLGLLSNVFMVSFLTIAVILPPAHNWSYQDQFAIIHGFIPRIVLGSLVGYWLGEIVNSTIMSKMKVWSDGRHLWLRTVISTLFGEGVDTICFISIAYIGILPKNILISAMISAWIFKCLYEIIVTPFTYMAVNFLKRKEGVDQYDSKVNYNPFKISIK</sequence>
<feature type="transmembrane region" description="Helical" evidence="1">
    <location>
        <begin position="182"/>
        <end position="206"/>
    </location>
</feature>
<dbReference type="OrthoDB" id="9805479at2"/>